<dbReference type="Proteomes" id="UP001372338">
    <property type="component" value="Unassembled WGS sequence"/>
</dbReference>
<dbReference type="Pfam" id="PF12906">
    <property type="entry name" value="RINGv"/>
    <property type="match status" value="1"/>
</dbReference>
<dbReference type="PROSITE" id="PS51292">
    <property type="entry name" value="ZF_RING_CH"/>
    <property type="match status" value="1"/>
</dbReference>
<feature type="transmembrane region" description="Helical" evidence="5">
    <location>
        <begin position="372"/>
        <end position="389"/>
    </location>
</feature>
<proteinExistence type="predicted"/>
<feature type="compositionally biased region" description="Polar residues" evidence="4">
    <location>
        <begin position="479"/>
        <end position="488"/>
    </location>
</feature>
<name>A0AAN9E3W0_CROPI</name>
<keyword evidence="5" id="KW-0472">Membrane</keyword>
<protein>
    <recommendedName>
        <fullName evidence="6">RING-CH-type domain-containing protein</fullName>
    </recommendedName>
</protein>
<keyword evidence="1" id="KW-0479">Metal-binding</keyword>
<keyword evidence="3" id="KW-0862">Zinc</keyword>
<feature type="transmembrane region" description="Helical" evidence="5">
    <location>
        <begin position="426"/>
        <end position="450"/>
    </location>
</feature>
<feature type="region of interest" description="Disordered" evidence="4">
    <location>
        <begin position="467"/>
        <end position="505"/>
    </location>
</feature>
<dbReference type="GO" id="GO:0008270">
    <property type="term" value="F:zinc ion binding"/>
    <property type="evidence" value="ECO:0007669"/>
    <property type="project" value="UniProtKB-KW"/>
</dbReference>
<dbReference type="SMART" id="SM00744">
    <property type="entry name" value="RINGv"/>
    <property type="match status" value="1"/>
</dbReference>
<accession>A0AAN9E3W0</accession>
<evidence type="ECO:0000313" key="7">
    <source>
        <dbReference type="EMBL" id="KAK7245141.1"/>
    </source>
</evidence>
<dbReference type="SUPFAM" id="SSF57850">
    <property type="entry name" value="RING/U-box"/>
    <property type="match status" value="1"/>
</dbReference>
<evidence type="ECO:0000256" key="5">
    <source>
        <dbReference type="SAM" id="Phobius"/>
    </source>
</evidence>
<feature type="compositionally biased region" description="Low complexity" evidence="4">
    <location>
        <begin position="12"/>
        <end position="25"/>
    </location>
</feature>
<keyword evidence="5" id="KW-0812">Transmembrane</keyword>
<dbReference type="InterPro" id="IPR013083">
    <property type="entry name" value="Znf_RING/FYVE/PHD"/>
</dbReference>
<keyword evidence="8" id="KW-1185">Reference proteome</keyword>
<evidence type="ECO:0000256" key="3">
    <source>
        <dbReference type="ARBA" id="ARBA00022833"/>
    </source>
</evidence>
<gene>
    <name evidence="7" type="ORF">RIF29_39976</name>
</gene>
<feature type="region of interest" description="Disordered" evidence="4">
    <location>
        <begin position="1"/>
        <end position="56"/>
    </location>
</feature>
<evidence type="ECO:0000256" key="1">
    <source>
        <dbReference type="ARBA" id="ARBA00022723"/>
    </source>
</evidence>
<dbReference type="PANTHER" id="PTHR46158">
    <property type="entry name" value="OS02G0165000 PROTEIN"/>
    <property type="match status" value="1"/>
</dbReference>
<dbReference type="InterPro" id="IPR011016">
    <property type="entry name" value="Znf_RING-CH"/>
</dbReference>
<feature type="transmembrane region" description="Helical" evidence="5">
    <location>
        <begin position="401"/>
        <end position="420"/>
    </location>
</feature>
<evidence type="ECO:0000256" key="4">
    <source>
        <dbReference type="SAM" id="MobiDB-lite"/>
    </source>
</evidence>
<dbReference type="CDD" id="cd16495">
    <property type="entry name" value="RING_CH-C4HC3_MARCH"/>
    <property type="match status" value="1"/>
</dbReference>
<dbReference type="EMBL" id="JAYWIO010000008">
    <property type="protein sequence ID" value="KAK7245141.1"/>
    <property type="molecule type" value="Genomic_DNA"/>
</dbReference>
<keyword evidence="2" id="KW-0863">Zinc-finger</keyword>
<keyword evidence="5" id="KW-1133">Transmembrane helix</keyword>
<evidence type="ECO:0000259" key="6">
    <source>
        <dbReference type="PROSITE" id="PS51292"/>
    </source>
</evidence>
<organism evidence="7 8">
    <name type="scientific">Crotalaria pallida</name>
    <name type="common">Smooth rattlebox</name>
    <name type="synonym">Crotalaria striata</name>
    <dbReference type="NCBI Taxonomy" id="3830"/>
    <lineage>
        <taxon>Eukaryota</taxon>
        <taxon>Viridiplantae</taxon>
        <taxon>Streptophyta</taxon>
        <taxon>Embryophyta</taxon>
        <taxon>Tracheophyta</taxon>
        <taxon>Spermatophyta</taxon>
        <taxon>Magnoliopsida</taxon>
        <taxon>eudicotyledons</taxon>
        <taxon>Gunneridae</taxon>
        <taxon>Pentapetalae</taxon>
        <taxon>rosids</taxon>
        <taxon>fabids</taxon>
        <taxon>Fabales</taxon>
        <taxon>Fabaceae</taxon>
        <taxon>Papilionoideae</taxon>
        <taxon>50 kb inversion clade</taxon>
        <taxon>genistoids sensu lato</taxon>
        <taxon>core genistoids</taxon>
        <taxon>Crotalarieae</taxon>
        <taxon>Crotalaria</taxon>
    </lineage>
</organism>
<evidence type="ECO:0000313" key="8">
    <source>
        <dbReference type="Proteomes" id="UP001372338"/>
    </source>
</evidence>
<feature type="region of interest" description="Disordered" evidence="4">
    <location>
        <begin position="232"/>
        <end position="253"/>
    </location>
</feature>
<dbReference type="PANTHER" id="PTHR46158:SF10">
    <property type="entry name" value="RING-CH-TYPE DOMAIN-CONTAINING PROTEIN"/>
    <property type="match status" value="1"/>
</dbReference>
<sequence length="505" mass="54977">MATEAESFPKGTATTSSTTATTTYDTDADTPIQKGAESTEITEELPSKQQHGRRQNLILEIPTRNLDEGREGLFRINTPPTRQNLSPFYISNEFQLGPSSTKNKPTTKTPFPKFSFKFHNMSSDIEKASILELEGSSAVAPKKPMISRTLSLSKLVSTPSEKNMSSLPVTAIAQSNLESAHAGNIAYPATSVKKGQQFPIHRSRSVPVLTKDGNTYVGGMFRVVPTTPRLAGSISTTSMKSSPDDTVENEDGEDIPEEEAVCRICLIELGEGGDTLKMECSCKGELALAHQECAVKWFSVKGNTTCDVCKEEVKNLPVTLLRVPSSQGTNFLGSRHQYRPGVWQNVPVLVIINMLAYFCFLEQLLVSSMGSTATAISIPFSCILGLIASMTSATMVRRNNVWVYATVQFVLVVLAGRLFYTLLPKQAVVLCILLSTFIGFGAVMCGAIIIGELLKWRRRRVAQLNQQHGSQEVVPSDLTPATTHQSQTDSHHQESNAGDSAVHAS</sequence>
<reference evidence="7 8" key="1">
    <citation type="submission" date="2024-01" db="EMBL/GenBank/DDBJ databases">
        <title>The genomes of 5 underutilized Papilionoideae crops provide insights into root nodulation and disease resistanc.</title>
        <authorList>
            <person name="Yuan L."/>
        </authorList>
    </citation>
    <scope>NUCLEOTIDE SEQUENCE [LARGE SCALE GENOMIC DNA]</scope>
    <source>
        <strain evidence="7">ZHUSHIDOU_FW_LH</strain>
        <tissue evidence="7">Leaf</tissue>
    </source>
</reference>
<feature type="domain" description="RING-CH-type" evidence="6">
    <location>
        <begin position="254"/>
        <end position="316"/>
    </location>
</feature>
<evidence type="ECO:0000256" key="2">
    <source>
        <dbReference type="ARBA" id="ARBA00022771"/>
    </source>
</evidence>
<comment type="caution">
    <text evidence="7">The sequence shown here is derived from an EMBL/GenBank/DDBJ whole genome shotgun (WGS) entry which is preliminary data.</text>
</comment>
<dbReference type="Gene3D" id="3.30.40.10">
    <property type="entry name" value="Zinc/RING finger domain, C3HC4 (zinc finger)"/>
    <property type="match status" value="1"/>
</dbReference>
<dbReference type="AlphaFoldDB" id="A0AAN9E3W0"/>